<keyword evidence="2 5" id="KW-0812">Transmembrane</keyword>
<proteinExistence type="predicted"/>
<evidence type="ECO:0000313" key="6">
    <source>
        <dbReference type="EMBL" id="MFC7268022.1"/>
    </source>
</evidence>
<dbReference type="InterPro" id="IPR032808">
    <property type="entry name" value="DoxX"/>
</dbReference>
<evidence type="ECO:0000256" key="4">
    <source>
        <dbReference type="ARBA" id="ARBA00023136"/>
    </source>
</evidence>
<gene>
    <name evidence="6" type="ORF">ACFQRL_03480</name>
</gene>
<feature type="transmembrane region" description="Helical" evidence="5">
    <location>
        <begin position="72"/>
        <end position="91"/>
    </location>
</feature>
<organism evidence="6 7">
    <name type="scientific">Microbacterium fluvii</name>
    <dbReference type="NCBI Taxonomy" id="415215"/>
    <lineage>
        <taxon>Bacteria</taxon>
        <taxon>Bacillati</taxon>
        <taxon>Actinomycetota</taxon>
        <taxon>Actinomycetes</taxon>
        <taxon>Micrococcales</taxon>
        <taxon>Microbacteriaceae</taxon>
        <taxon>Microbacterium</taxon>
    </lineage>
</organism>
<sequence>MIIALWIVNALLALAFIAAGFMKAVRPKEQLAAAGMAWTDDYAAGSVKAIGLLEVVGGLGLILPLATGILPILAPLAAVGLAIVMAGAVVVHVRRSESFAPSLVLGVLSIVSAVLGFVALV</sequence>
<feature type="transmembrane region" description="Helical" evidence="5">
    <location>
        <begin position="103"/>
        <end position="120"/>
    </location>
</feature>
<comment type="caution">
    <text evidence="6">The sequence shown here is derived from an EMBL/GenBank/DDBJ whole genome shotgun (WGS) entry which is preliminary data.</text>
</comment>
<dbReference type="Proteomes" id="UP001596507">
    <property type="component" value="Unassembled WGS sequence"/>
</dbReference>
<keyword evidence="3 5" id="KW-1133">Transmembrane helix</keyword>
<evidence type="ECO:0000256" key="3">
    <source>
        <dbReference type="ARBA" id="ARBA00022989"/>
    </source>
</evidence>
<evidence type="ECO:0000256" key="1">
    <source>
        <dbReference type="ARBA" id="ARBA00004141"/>
    </source>
</evidence>
<name>A0ABW2H9K7_9MICO</name>
<accession>A0ABW2H9K7</accession>
<dbReference type="Pfam" id="PF13564">
    <property type="entry name" value="DoxX_2"/>
    <property type="match status" value="1"/>
</dbReference>
<keyword evidence="4 5" id="KW-0472">Membrane</keyword>
<protein>
    <submittedName>
        <fullName evidence="6">DoxX family protein</fullName>
    </submittedName>
</protein>
<dbReference type="EMBL" id="JBHTBE010000001">
    <property type="protein sequence ID" value="MFC7268022.1"/>
    <property type="molecule type" value="Genomic_DNA"/>
</dbReference>
<dbReference type="RefSeq" id="WP_262872942.1">
    <property type="nucleotide sequence ID" value="NZ_BAABKW010000005.1"/>
</dbReference>
<evidence type="ECO:0000313" key="7">
    <source>
        <dbReference type="Proteomes" id="UP001596507"/>
    </source>
</evidence>
<evidence type="ECO:0000256" key="2">
    <source>
        <dbReference type="ARBA" id="ARBA00022692"/>
    </source>
</evidence>
<evidence type="ECO:0000256" key="5">
    <source>
        <dbReference type="SAM" id="Phobius"/>
    </source>
</evidence>
<reference evidence="7" key="1">
    <citation type="journal article" date="2019" name="Int. J. Syst. Evol. Microbiol.">
        <title>The Global Catalogue of Microorganisms (GCM) 10K type strain sequencing project: providing services to taxonomists for standard genome sequencing and annotation.</title>
        <authorList>
            <consortium name="The Broad Institute Genomics Platform"/>
            <consortium name="The Broad Institute Genome Sequencing Center for Infectious Disease"/>
            <person name="Wu L."/>
            <person name="Ma J."/>
        </authorList>
    </citation>
    <scope>NUCLEOTIDE SEQUENCE [LARGE SCALE GENOMIC DNA]</scope>
    <source>
        <strain evidence="7">CGMCC 1.15772</strain>
    </source>
</reference>
<comment type="subcellular location">
    <subcellularLocation>
        <location evidence="1">Membrane</location>
        <topology evidence="1">Multi-pass membrane protein</topology>
    </subcellularLocation>
</comment>
<keyword evidence="7" id="KW-1185">Reference proteome</keyword>
<feature type="transmembrane region" description="Helical" evidence="5">
    <location>
        <begin position="46"/>
        <end position="66"/>
    </location>
</feature>
<feature type="transmembrane region" description="Helical" evidence="5">
    <location>
        <begin position="6"/>
        <end position="25"/>
    </location>
</feature>